<dbReference type="Proteomes" id="UP001630127">
    <property type="component" value="Unassembled WGS sequence"/>
</dbReference>
<dbReference type="AlphaFoldDB" id="A0ABD2YZY7"/>
<gene>
    <name evidence="1" type="ORF">ACH5RR_024843</name>
</gene>
<name>A0ABD2YZY7_9GENT</name>
<comment type="caution">
    <text evidence="1">The sequence shown here is derived from an EMBL/GenBank/DDBJ whole genome shotgun (WGS) entry which is preliminary data.</text>
</comment>
<protein>
    <submittedName>
        <fullName evidence="1">Uncharacterized protein</fullName>
    </submittedName>
</protein>
<evidence type="ECO:0000313" key="1">
    <source>
        <dbReference type="EMBL" id="KAL3512126.1"/>
    </source>
</evidence>
<sequence length="186" mass="20849">MRCLRLQLLVQVSGSILGIDYDMEDEDGGEARKKKEVGSDVEFREIDARGFGVLLFLTCLLNTLIADEMDVNNRGVCSLASSALYVIMRLDHFRNEPIQILAINGSWLLPVFSTSRCILLPGFNFIIAERTNQIYGQLLERCTCFRFLMPAISGEKLKFTAIEDVFNGGGFSLFLVTQQLSLYAGF</sequence>
<evidence type="ECO:0000313" key="2">
    <source>
        <dbReference type="Proteomes" id="UP001630127"/>
    </source>
</evidence>
<organism evidence="1 2">
    <name type="scientific">Cinchona calisaya</name>
    <dbReference type="NCBI Taxonomy" id="153742"/>
    <lineage>
        <taxon>Eukaryota</taxon>
        <taxon>Viridiplantae</taxon>
        <taxon>Streptophyta</taxon>
        <taxon>Embryophyta</taxon>
        <taxon>Tracheophyta</taxon>
        <taxon>Spermatophyta</taxon>
        <taxon>Magnoliopsida</taxon>
        <taxon>eudicotyledons</taxon>
        <taxon>Gunneridae</taxon>
        <taxon>Pentapetalae</taxon>
        <taxon>asterids</taxon>
        <taxon>lamiids</taxon>
        <taxon>Gentianales</taxon>
        <taxon>Rubiaceae</taxon>
        <taxon>Cinchonoideae</taxon>
        <taxon>Cinchoneae</taxon>
        <taxon>Cinchona</taxon>
    </lineage>
</organism>
<keyword evidence="2" id="KW-1185">Reference proteome</keyword>
<reference evidence="1 2" key="1">
    <citation type="submission" date="2024-11" db="EMBL/GenBank/DDBJ databases">
        <title>A near-complete genome assembly of Cinchona calisaya.</title>
        <authorList>
            <person name="Lian D.C."/>
            <person name="Zhao X.W."/>
            <person name="Wei L."/>
        </authorList>
    </citation>
    <scope>NUCLEOTIDE SEQUENCE [LARGE SCALE GENOMIC DNA]</scope>
    <source>
        <tissue evidence="1">Nenye</tissue>
    </source>
</reference>
<accession>A0ABD2YZY7</accession>
<dbReference type="EMBL" id="JBJUIK010000011">
    <property type="protein sequence ID" value="KAL3512126.1"/>
    <property type="molecule type" value="Genomic_DNA"/>
</dbReference>
<proteinExistence type="predicted"/>